<dbReference type="STRING" id="234267.Acid_3896"/>
<evidence type="ECO:0000256" key="4">
    <source>
        <dbReference type="ARBA" id="ARBA00023027"/>
    </source>
</evidence>
<comment type="cofactor">
    <cofactor evidence="1">
        <name>Fe cation</name>
        <dbReference type="ChEBI" id="CHEBI:24875"/>
    </cofactor>
</comment>
<dbReference type="KEGG" id="sus:Acid_3896"/>
<dbReference type="SUPFAM" id="SSF56796">
    <property type="entry name" value="Dehydroquinate synthase-like"/>
    <property type="match status" value="1"/>
</dbReference>
<evidence type="ECO:0000259" key="6">
    <source>
        <dbReference type="Pfam" id="PF25137"/>
    </source>
</evidence>
<dbReference type="eggNOG" id="COG1454">
    <property type="taxonomic scope" value="Bacteria"/>
</dbReference>
<dbReference type="Pfam" id="PF00465">
    <property type="entry name" value="Fe-ADH"/>
    <property type="match status" value="1"/>
</dbReference>
<dbReference type="PANTHER" id="PTHR11496">
    <property type="entry name" value="ALCOHOL DEHYDROGENASE"/>
    <property type="match status" value="1"/>
</dbReference>
<evidence type="ECO:0000256" key="2">
    <source>
        <dbReference type="ARBA" id="ARBA00007358"/>
    </source>
</evidence>
<protein>
    <submittedName>
        <fullName evidence="7">Iron-containing alcohol dehydrogenase</fullName>
    </submittedName>
</protein>
<evidence type="ECO:0000256" key="3">
    <source>
        <dbReference type="ARBA" id="ARBA00023002"/>
    </source>
</evidence>
<sequence length="380" mass="39670">MPPSNFEFATAGRILFGEAVVRDVPAAARAFGASALFVTGANPDRAAPLRAALQNASVECIPFAVPAEPTLDLIRSAPREADFVISIGGGSVLDAGKALAAMLTNPGDPLDYLEVIGQAQPLKHPAAPCIAIPTTAGTGSEVTRNAVLASPEHRVKASLRAAGMLPRLAVVDPELTRDLPRAITAYTGLDALTQLIEPYLGIRANAMTDLFCVDGIRRAAVALPRVCQNGGDREARSEMAFCSLLGGLALANSGLGAVHGFAAPIGGMFDAPHGAVCAALLPHAMDINVEAVAARQPHRLVRFTEVARLLTRMPHATAGDGVEWLAALCRRLEIPPLRAYGITDADIPALVEKAAQASSMKGNPVVLTTEELREIVSRAL</sequence>
<dbReference type="InParanoid" id="Q01ZQ1"/>
<dbReference type="GO" id="GO:0046872">
    <property type="term" value="F:metal ion binding"/>
    <property type="evidence" value="ECO:0007669"/>
    <property type="project" value="InterPro"/>
</dbReference>
<dbReference type="Gene3D" id="1.20.1090.10">
    <property type="entry name" value="Dehydroquinate synthase-like - alpha domain"/>
    <property type="match status" value="1"/>
</dbReference>
<dbReference type="GO" id="GO:0004022">
    <property type="term" value="F:alcohol dehydrogenase (NAD+) activity"/>
    <property type="evidence" value="ECO:0007669"/>
    <property type="project" value="TreeGrafter"/>
</dbReference>
<reference evidence="7" key="1">
    <citation type="submission" date="2006-10" db="EMBL/GenBank/DDBJ databases">
        <title>Complete sequence of Solibacter usitatus Ellin6076.</title>
        <authorList>
            <consortium name="US DOE Joint Genome Institute"/>
            <person name="Copeland A."/>
            <person name="Lucas S."/>
            <person name="Lapidus A."/>
            <person name="Barry K."/>
            <person name="Detter J.C."/>
            <person name="Glavina del Rio T."/>
            <person name="Hammon N."/>
            <person name="Israni S."/>
            <person name="Dalin E."/>
            <person name="Tice H."/>
            <person name="Pitluck S."/>
            <person name="Thompson L.S."/>
            <person name="Brettin T."/>
            <person name="Bruce D."/>
            <person name="Han C."/>
            <person name="Tapia R."/>
            <person name="Gilna P."/>
            <person name="Schmutz J."/>
            <person name="Larimer F."/>
            <person name="Land M."/>
            <person name="Hauser L."/>
            <person name="Kyrpides N."/>
            <person name="Mikhailova N."/>
            <person name="Janssen P.H."/>
            <person name="Kuske C.R."/>
            <person name="Richardson P."/>
        </authorList>
    </citation>
    <scope>NUCLEOTIDE SEQUENCE</scope>
    <source>
        <strain evidence="7">Ellin6076</strain>
    </source>
</reference>
<proteinExistence type="inferred from homology"/>
<evidence type="ECO:0000259" key="5">
    <source>
        <dbReference type="Pfam" id="PF00465"/>
    </source>
</evidence>
<dbReference type="OrthoDB" id="9815791at2"/>
<keyword evidence="3" id="KW-0560">Oxidoreductase</keyword>
<dbReference type="EMBL" id="CP000473">
    <property type="protein sequence ID" value="ABJ84864.1"/>
    <property type="molecule type" value="Genomic_DNA"/>
</dbReference>
<accession>Q01ZQ1</accession>
<dbReference type="FunCoup" id="Q01ZQ1">
    <property type="interactions" value="644"/>
</dbReference>
<dbReference type="Gene3D" id="3.40.50.1970">
    <property type="match status" value="1"/>
</dbReference>
<dbReference type="InterPro" id="IPR056798">
    <property type="entry name" value="ADH_Fe_C"/>
</dbReference>
<organism evidence="7">
    <name type="scientific">Solibacter usitatus (strain Ellin6076)</name>
    <dbReference type="NCBI Taxonomy" id="234267"/>
    <lineage>
        <taxon>Bacteria</taxon>
        <taxon>Pseudomonadati</taxon>
        <taxon>Acidobacteriota</taxon>
        <taxon>Terriglobia</taxon>
        <taxon>Bryobacterales</taxon>
        <taxon>Solibacteraceae</taxon>
        <taxon>Candidatus Solibacter</taxon>
    </lineage>
</organism>
<dbReference type="HOGENOM" id="CLU_007207_0_0_0"/>
<feature type="domain" description="Fe-containing alcohol dehydrogenase-like C-terminal" evidence="6">
    <location>
        <begin position="184"/>
        <end position="379"/>
    </location>
</feature>
<gene>
    <name evidence="7" type="ordered locus">Acid_3896</name>
</gene>
<evidence type="ECO:0000313" key="7">
    <source>
        <dbReference type="EMBL" id="ABJ84864.1"/>
    </source>
</evidence>
<evidence type="ECO:0000256" key="1">
    <source>
        <dbReference type="ARBA" id="ARBA00001962"/>
    </source>
</evidence>
<dbReference type="CDD" id="cd08183">
    <property type="entry name" value="Fe-ADH-like"/>
    <property type="match status" value="1"/>
</dbReference>
<dbReference type="InterPro" id="IPR001670">
    <property type="entry name" value="ADH_Fe/GldA"/>
</dbReference>
<name>Q01ZQ1_SOLUE</name>
<dbReference type="PROSITE" id="PS00913">
    <property type="entry name" value="ADH_IRON_1"/>
    <property type="match status" value="1"/>
</dbReference>
<comment type="similarity">
    <text evidence="2">Belongs to the iron-containing alcohol dehydrogenase family.</text>
</comment>
<keyword evidence="4" id="KW-0520">NAD</keyword>
<dbReference type="InterPro" id="IPR039697">
    <property type="entry name" value="Alcohol_dehydrogenase_Fe"/>
</dbReference>
<dbReference type="FunFam" id="3.40.50.1970:FF:000003">
    <property type="entry name" value="Alcohol dehydrogenase, iron-containing"/>
    <property type="match status" value="1"/>
</dbReference>
<dbReference type="InterPro" id="IPR018211">
    <property type="entry name" value="ADH_Fe_CS"/>
</dbReference>
<feature type="domain" description="Alcohol dehydrogenase iron-type/glycerol dehydrogenase GldA" evidence="5">
    <location>
        <begin position="13"/>
        <end position="173"/>
    </location>
</feature>
<dbReference type="Pfam" id="PF25137">
    <property type="entry name" value="ADH_Fe_C"/>
    <property type="match status" value="1"/>
</dbReference>
<dbReference type="AlphaFoldDB" id="Q01ZQ1"/>
<dbReference type="PANTHER" id="PTHR11496:SF102">
    <property type="entry name" value="ALCOHOL DEHYDROGENASE 4"/>
    <property type="match status" value="1"/>
</dbReference>